<evidence type="ECO:0000256" key="3">
    <source>
        <dbReference type="ARBA" id="ARBA00022605"/>
    </source>
</evidence>
<comment type="caution">
    <text evidence="11">Lacks conserved residue(s) required for the propagation of feature annotation.</text>
</comment>
<evidence type="ECO:0000256" key="1">
    <source>
        <dbReference type="ARBA" id="ARBA00004777"/>
    </source>
</evidence>
<dbReference type="NCBIfam" id="NF010783">
    <property type="entry name" value="PRK14186.1"/>
    <property type="match status" value="1"/>
</dbReference>
<keyword evidence="6 11" id="KW-0521">NADP</keyword>
<keyword evidence="8 11" id="KW-0368">Histidine biosynthesis</keyword>
<comment type="catalytic activity">
    <reaction evidence="11">
        <text>(6R)-5,10-methylene-5,6,7,8-tetrahydrofolate + NADP(+) = (6R)-5,10-methenyltetrahydrofolate + NADPH</text>
        <dbReference type="Rhea" id="RHEA:22812"/>
        <dbReference type="ChEBI" id="CHEBI:15636"/>
        <dbReference type="ChEBI" id="CHEBI:57455"/>
        <dbReference type="ChEBI" id="CHEBI:57783"/>
        <dbReference type="ChEBI" id="CHEBI:58349"/>
        <dbReference type="EC" id="1.5.1.5"/>
    </reaction>
</comment>
<dbReference type="NCBIfam" id="NF010785">
    <property type="entry name" value="PRK14188.1"/>
    <property type="match status" value="1"/>
</dbReference>
<dbReference type="InterPro" id="IPR036291">
    <property type="entry name" value="NAD(P)-bd_dom_sf"/>
</dbReference>
<dbReference type="SUPFAM" id="SSF51735">
    <property type="entry name" value="NAD(P)-binding Rossmann-fold domains"/>
    <property type="match status" value="1"/>
</dbReference>
<feature type="domain" description="Tetrahydrofolate dehydrogenase/cyclohydrolase catalytic" evidence="12">
    <location>
        <begin position="12"/>
        <end position="127"/>
    </location>
</feature>
<accession>A0ABP9K4T5</accession>
<evidence type="ECO:0000256" key="6">
    <source>
        <dbReference type="ARBA" id="ARBA00022857"/>
    </source>
</evidence>
<keyword evidence="4 11" id="KW-0658">Purine biosynthesis</keyword>
<dbReference type="InterPro" id="IPR020631">
    <property type="entry name" value="THF_DH/CycHdrlase_NAD-bd_dom"/>
</dbReference>
<dbReference type="Proteomes" id="UP001500518">
    <property type="component" value="Unassembled WGS sequence"/>
</dbReference>
<dbReference type="InterPro" id="IPR000672">
    <property type="entry name" value="THF_DH/CycHdrlase"/>
</dbReference>
<dbReference type="PANTHER" id="PTHR48099">
    <property type="entry name" value="C-1-TETRAHYDROFOLATE SYNTHASE, CYTOPLASMIC-RELATED"/>
    <property type="match status" value="1"/>
</dbReference>
<reference evidence="15" key="1">
    <citation type="journal article" date="2019" name="Int. J. Syst. Evol. Microbiol.">
        <title>The Global Catalogue of Microorganisms (GCM) 10K type strain sequencing project: providing services to taxonomists for standard genome sequencing and annotation.</title>
        <authorList>
            <consortium name="The Broad Institute Genomics Platform"/>
            <consortium name="The Broad Institute Genome Sequencing Center for Infectious Disease"/>
            <person name="Wu L."/>
            <person name="Ma J."/>
        </authorList>
    </citation>
    <scope>NUCLEOTIDE SEQUENCE [LARGE SCALE GENOMIC DNA]</scope>
    <source>
        <strain evidence="15">JCM 18014</strain>
    </source>
</reference>
<proteinExistence type="inferred from homology"/>
<dbReference type="SUPFAM" id="SSF53223">
    <property type="entry name" value="Aminoacid dehydrogenase-like, N-terminal domain"/>
    <property type="match status" value="1"/>
</dbReference>
<keyword evidence="2 11" id="KW-0554">One-carbon metabolism</keyword>
<evidence type="ECO:0000256" key="5">
    <source>
        <dbReference type="ARBA" id="ARBA00022801"/>
    </source>
</evidence>
<keyword evidence="10 11" id="KW-0511">Multifunctional enzyme</keyword>
<dbReference type="NCBIfam" id="NF008058">
    <property type="entry name" value="PRK10792.1"/>
    <property type="match status" value="1"/>
</dbReference>
<keyword evidence="5 11" id="KW-0378">Hydrolase</keyword>
<comment type="pathway">
    <text evidence="1 11">One-carbon metabolism; tetrahydrofolate interconversion.</text>
</comment>
<dbReference type="HAMAP" id="MF_01576">
    <property type="entry name" value="THF_DHG_CYH"/>
    <property type="match status" value="1"/>
</dbReference>
<dbReference type="PANTHER" id="PTHR48099:SF5">
    <property type="entry name" value="C-1-TETRAHYDROFOLATE SYNTHASE, CYTOPLASMIC"/>
    <property type="match status" value="1"/>
</dbReference>
<evidence type="ECO:0000259" key="12">
    <source>
        <dbReference type="Pfam" id="PF00763"/>
    </source>
</evidence>
<dbReference type="EC" id="3.5.4.9" evidence="11"/>
<evidence type="ECO:0000256" key="7">
    <source>
        <dbReference type="ARBA" id="ARBA00023002"/>
    </source>
</evidence>
<organism evidence="14 15">
    <name type="scientific">Erythrobacter westpacificensis</name>
    <dbReference type="NCBI Taxonomy" id="1055231"/>
    <lineage>
        <taxon>Bacteria</taxon>
        <taxon>Pseudomonadati</taxon>
        <taxon>Pseudomonadota</taxon>
        <taxon>Alphaproteobacteria</taxon>
        <taxon>Sphingomonadales</taxon>
        <taxon>Erythrobacteraceae</taxon>
        <taxon>Erythrobacter/Porphyrobacter group</taxon>
        <taxon>Erythrobacter</taxon>
    </lineage>
</organism>
<dbReference type="InterPro" id="IPR020867">
    <property type="entry name" value="THF_DH/CycHdrlase_CS"/>
</dbReference>
<evidence type="ECO:0000256" key="8">
    <source>
        <dbReference type="ARBA" id="ARBA00023102"/>
    </source>
</evidence>
<evidence type="ECO:0000256" key="11">
    <source>
        <dbReference type="HAMAP-Rule" id="MF_01576"/>
    </source>
</evidence>
<comment type="caution">
    <text evidence="14">The sequence shown here is derived from an EMBL/GenBank/DDBJ whole genome shotgun (WGS) entry which is preliminary data.</text>
</comment>
<evidence type="ECO:0000256" key="2">
    <source>
        <dbReference type="ARBA" id="ARBA00022563"/>
    </source>
</evidence>
<protein>
    <recommendedName>
        <fullName evidence="11">Bifunctional protein FolD</fullName>
    </recommendedName>
    <domain>
        <recommendedName>
            <fullName evidence="11">Methylenetetrahydrofolate dehydrogenase</fullName>
            <ecNumber evidence="11">1.5.1.5</ecNumber>
        </recommendedName>
    </domain>
    <domain>
        <recommendedName>
            <fullName evidence="11">Methenyltetrahydrofolate cyclohydrolase</fullName>
            <ecNumber evidence="11">3.5.4.9</ecNumber>
        </recommendedName>
    </domain>
</protein>
<dbReference type="EMBL" id="BAABHV010000006">
    <property type="protein sequence ID" value="GAA5049434.1"/>
    <property type="molecule type" value="Genomic_DNA"/>
</dbReference>
<evidence type="ECO:0000313" key="14">
    <source>
        <dbReference type="EMBL" id="GAA5049434.1"/>
    </source>
</evidence>
<keyword evidence="9 11" id="KW-0486">Methionine biosynthesis</keyword>
<evidence type="ECO:0000256" key="10">
    <source>
        <dbReference type="ARBA" id="ARBA00023268"/>
    </source>
</evidence>
<sequence>MLVECPHMAETIDGRALARSIDEQTKAEVEALVAAGHNRPGLTVILVGDDPASDVYVRHKVKACDRVGMRSTEHRLPASTTQEELLALIDRVNASEHVHGILVQVPLPGHIDERAVIDAIDPAKDVDGFHPVNVGRLSTGTGGIWPCTPHGCIKLLQSVEPDVEGLDALVIGRSNIVGKPVAMMLTALGCTVTIAHSKTRDLPGKARQADIIVAATGIPEMVKGDWVKEGAIVIDVGITRIEGKDGKDRLVGDVAFEEVQHARAVTPVPGGVGPMTIAMLLANTVQAALSG</sequence>
<dbReference type="CDD" id="cd01080">
    <property type="entry name" value="NAD_bind_m-THF_DH_Cyclohyd"/>
    <property type="match status" value="1"/>
</dbReference>
<dbReference type="EC" id="1.5.1.5" evidence="11"/>
<keyword evidence="15" id="KW-1185">Reference proteome</keyword>
<feature type="binding site" evidence="11">
    <location>
        <position position="238"/>
    </location>
    <ligand>
        <name>NADP(+)</name>
        <dbReference type="ChEBI" id="CHEBI:58349"/>
    </ligand>
</feature>
<dbReference type="Pfam" id="PF02882">
    <property type="entry name" value="THF_DHG_CYH_C"/>
    <property type="match status" value="1"/>
</dbReference>
<evidence type="ECO:0000256" key="4">
    <source>
        <dbReference type="ARBA" id="ARBA00022755"/>
    </source>
</evidence>
<gene>
    <name evidence="14" type="primary">folD_2</name>
    <name evidence="11" type="synonym">folD</name>
    <name evidence="14" type="ORF">GCM10023208_07700</name>
</gene>
<dbReference type="InterPro" id="IPR020630">
    <property type="entry name" value="THF_DH/CycHdrlase_cat_dom"/>
</dbReference>
<dbReference type="PRINTS" id="PR00085">
    <property type="entry name" value="THFDHDRGNASE"/>
</dbReference>
<comment type="similarity">
    <text evidence="11">Belongs to the tetrahydrofolate dehydrogenase/cyclohydrolase family.</text>
</comment>
<dbReference type="Gene3D" id="3.40.50.10860">
    <property type="entry name" value="Leucine Dehydrogenase, chain A, domain 1"/>
    <property type="match status" value="1"/>
</dbReference>
<keyword evidence="7 11" id="KW-0560">Oxidoreductase</keyword>
<feature type="domain" description="Tetrahydrofolate dehydrogenase/cyclohydrolase NAD(P)-binding" evidence="13">
    <location>
        <begin position="146"/>
        <end position="288"/>
    </location>
</feature>
<dbReference type="Gene3D" id="3.40.50.720">
    <property type="entry name" value="NAD(P)-binding Rossmann-like Domain"/>
    <property type="match status" value="1"/>
</dbReference>
<dbReference type="Pfam" id="PF00763">
    <property type="entry name" value="THF_DHG_CYH"/>
    <property type="match status" value="1"/>
</dbReference>
<evidence type="ECO:0000256" key="9">
    <source>
        <dbReference type="ARBA" id="ARBA00023167"/>
    </source>
</evidence>
<comment type="catalytic activity">
    <reaction evidence="11">
        <text>(6R)-5,10-methenyltetrahydrofolate + H2O = (6R)-10-formyltetrahydrofolate + H(+)</text>
        <dbReference type="Rhea" id="RHEA:23700"/>
        <dbReference type="ChEBI" id="CHEBI:15377"/>
        <dbReference type="ChEBI" id="CHEBI:15378"/>
        <dbReference type="ChEBI" id="CHEBI:57455"/>
        <dbReference type="ChEBI" id="CHEBI:195366"/>
        <dbReference type="EC" id="3.5.4.9"/>
    </reaction>
</comment>
<dbReference type="PROSITE" id="PS00767">
    <property type="entry name" value="THF_DHG_CYH_2"/>
    <property type="match status" value="1"/>
</dbReference>
<evidence type="ECO:0000259" key="13">
    <source>
        <dbReference type="Pfam" id="PF02882"/>
    </source>
</evidence>
<comment type="function">
    <text evidence="11">Catalyzes the oxidation of 5,10-methylenetetrahydrofolate to 5,10-methenyltetrahydrofolate and then the hydrolysis of 5,10-methenyltetrahydrofolate to 10-formyltetrahydrofolate.</text>
</comment>
<evidence type="ECO:0000313" key="15">
    <source>
        <dbReference type="Proteomes" id="UP001500518"/>
    </source>
</evidence>
<dbReference type="InterPro" id="IPR046346">
    <property type="entry name" value="Aminoacid_DH-like_N_sf"/>
</dbReference>
<name>A0ABP9K4T5_9SPHN</name>
<keyword evidence="3 11" id="KW-0028">Amino-acid biosynthesis</keyword>
<comment type="subunit">
    <text evidence="11">Homodimer.</text>
</comment>
<feature type="binding site" evidence="11">
    <location>
        <begin position="172"/>
        <end position="174"/>
    </location>
    <ligand>
        <name>NADP(+)</name>
        <dbReference type="ChEBI" id="CHEBI:58349"/>
    </ligand>
</feature>